<accession>A0A1W1H858</accession>
<dbReference type="InterPro" id="IPR029061">
    <property type="entry name" value="THDP-binding"/>
</dbReference>
<dbReference type="RefSeq" id="WP_080805025.1">
    <property type="nucleotide sequence ID" value="NZ_LT828549.1"/>
</dbReference>
<evidence type="ECO:0000259" key="3">
    <source>
        <dbReference type="Pfam" id="PF01855"/>
    </source>
</evidence>
<keyword evidence="5" id="KW-1185">Reference proteome</keyword>
<name>A0A1W1H858_9BACT</name>
<evidence type="ECO:0000313" key="5">
    <source>
        <dbReference type="Proteomes" id="UP000191931"/>
    </source>
</evidence>
<dbReference type="Pfam" id="PF01855">
    <property type="entry name" value="POR_N"/>
    <property type="match status" value="1"/>
</dbReference>
<dbReference type="PANTHER" id="PTHR32154">
    <property type="entry name" value="PYRUVATE-FLAVODOXIN OXIDOREDUCTASE-RELATED"/>
    <property type="match status" value="1"/>
</dbReference>
<feature type="domain" description="Pyruvate flavodoxin/ferredoxin oxidoreductase pyrimidine binding" evidence="3">
    <location>
        <begin position="203"/>
        <end position="454"/>
    </location>
</feature>
<dbReference type="InterPro" id="IPR019752">
    <property type="entry name" value="Pyrv/ketoisovalerate_OxRed_cat"/>
</dbReference>
<dbReference type="InterPro" id="IPR050722">
    <property type="entry name" value="Pyruvate:ferred/Flavod_OxRd"/>
</dbReference>
<dbReference type="Proteomes" id="UP000191931">
    <property type="component" value="Unassembled WGS sequence"/>
</dbReference>
<organism evidence="4 5">
    <name type="scientific">Desulfamplus magnetovallimortis</name>
    <dbReference type="NCBI Taxonomy" id="1246637"/>
    <lineage>
        <taxon>Bacteria</taxon>
        <taxon>Pseudomonadati</taxon>
        <taxon>Thermodesulfobacteriota</taxon>
        <taxon>Desulfobacteria</taxon>
        <taxon>Desulfobacterales</taxon>
        <taxon>Desulfobacteraceae</taxon>
        <taxon>Desulfamplus</taxon>
    </lineage>
</organism>
<evidence type="ECO:0000256" key="1">
    <source>
        <dbReference type="ARBA" id="ARBA00023002"/>
    </source>
</evidence>
<dbReference type="AlphaFoldDB" id="A0A1W1H858"/>
<dbReference type="GO" id="GO:0006979">
    <property type="term" value="P:response to oxidative stress"/>
    <property type="evidence" value="ECO:0007669"/>
    <property type="project" value="TreeGrafter"/>
</dbReference>
<dbReference type="CDD" id="cd07034">
    <property type="entry name" value="TPP_PYR_PFOR_IOR-alpha_like"/>
    <property type="match status" value="1"/>
</dbReference>
<feature type="domain" description="Pyruvate/ketoisovalerate oxidoreductase catalytic" evidence="2">
    <location>
        <begin position="13"/>
        <end position="171"/>
    </location>
</feature>
<dbReference type="Gene3D" id="3.40.50.970">
    <property type="match status" value="1"/>
</dbReference>
<dbReference type="Gene3D" id="3.40.920.10">
    <property type="entry name" value="Pyruvate-ferredoxin oxidoreductase, PFOR, domain III"/>
    <property type="match status" value="1"/>
</dbReference>
<dbReference type="GO" id="GO:0047553">
    <property type="term" value="F:2-oxoglutarate synthase activity"/>
    <property type="evidence" value="ECO:0007669"/>
    <property type="project" value="UniProtKB-EC"/>
</dbReference>
<keyword evidence="1 4" id="KW-0560">Oxidoreductase</keyword>
<dbReference type="FunFam" id="3.40.50.970:FF:000022">
    <property type="entry name" value="2-oxoglutarate ferredoxin oxidoreductase alpha subunit"/>
    <property type="match status" value="1"/>
</dbReference>
<dbReference type="NCBIfam" id="TIGR03710">
    <property type="entry name" value="OAFO_sf"/>
    <property type="match status" value="1"/>
</dbReference>
<sequence>MKTDITIKIGGEAGQGIQTIGTLLAEVCHCAGLYIFSVDDFESRIRGGHSFSLLRISNEPVMAPGHLPDILVAIDKRTMELNRDTLPSESMVILNSDTETGFKDNVLSIPLKGLAKEAGGLITANTVAAGAVLSLLGTPVEMLKDLMAKKFKAKGEKIINLNVNAAQKGYDAAGEHRYHKQFDWSPEETSTVVISGAKAAGLGALASDCRFFPFYPMSPATGVISSVIPYAGKLPVVVEQAEDEIAAVNMAIGASFAGVRAMTSTSGGGFCLMTEGLGLAAMTETPLVVVNAQRPGPATGLPTRTAQPDLLFVINASQDAFPRFVFAPGTPAETFRTVKKAFNLAYKYQVPAIILLDQFLATSQVTQENIFTVEPEESKESDIEEEIEKVFESFTVTDDDFEDPETYKRFELTPDGISPRAVPCMGKAIVRVTGNEHDEKGGISEDAANKIRMNSKKDAKLSFMVKEMEMPDILHPESHFMLTGWGSSRGIIIEACELLREKGADVGCIMFNDIWPMDPEQLKSSLAGKKLVMVEQNSNCQMGRLIAQETGIMYHEAILKDDGRPLYPEYIVEKASGIVG</sequence>
<protein>
    <submittedName>
        <fullName evidence="4">PorA2</fullName>
        <ecNumber evidence="4">1.2.7.3</ecNumber>
    </submittedName>
</protein>
<dbReference type="InterPro" id="IPR009014">
    <property type="entry name" value="Transketo_C/PFOR_II"/>
</dbReference>
<dbReference type="Gene3D" id="3.40.50.920">
    <property type="match status" value="1"/>
</dbReference>
<dbReference type="InterPro" id="IPR002869">
    <property type="entry name" value="Pyrv_flavodox_OxRed_cen"/>
</dbReference>
<dbReference type="SUPFAM" id="SSF53323">
    <property type="entry name" value="Pyruvate-ferredoxin oxidoreductase, PFOR, domain III"/>
    <property type="match status" value="1"/>
</dbReference>
<dbReference type="InterPro" id="IPR002880">
    <property type="entry name" value="Pyrv_Fd/Flavodoxin_OxRdtase_N"/>
</dbReference>
<proteinExistence type="predicted"/>
<dbReference type="EMBL" id="FWEV01000050">
    <property type="protein sequence ID" value="SLM28633.1"/>
    <property type="molecule type" value="Genomic_DNA"/>
</dbReference>
<evidence type="ECO:0000313" key="4">
    <source>
        <dbReference type="EMBL" id="SLM28633.1"/>
    </source>
</evidence>
<dbReference type="EC" id="1.2.7.3" evidence="4"/>
<dbReference type="OrthoDB" id="9794954at2"/>
<dbReference type="SUPFAM" id="SSF52922">
    <property type="entry name" value="TK C-terminal domain-like"/>
    <property type="match status" value="1"/>
</dbReference>
<gene>
    <name evidence="4" type="primary">porA</name>
    <name evidence="4" type="ORF">MTBBW1_1430005</name>
</gene>
<dbReference type="InterPro" id="IPR022367">
    <property type="entry name" value="2-oxoacid/accept_OxRdtase_asu"/>
</dbReference>
<dbReference type="STRING" id="1246637.MTBBW1_1430005"/>
<reference evidence="4 5" key="1">
    <citation type="submission" date="2017-03" db="EMBL/GenBank/DDBJ databases">
        <authorList>
            <person name="Afonso C.L."/>
            <person name="Miller P.J."/>
            <person name="Scott M.A."/>
            <person name="Spackman E."/>
            <person name="Goraichik I."/>
            <person name="Dimitrov K.M."/>
            <person name="Suarez D.L."/>
            <person name="Swayne D.E."/>
        </authorList>
    </citation>
    <scope>NUCLEOTIDE SEQUENCE [LARGE SCALE GENOMIC DNA]</scope>
    <source>
        <strain evidence="4">PRJEB14757</strain>
    </source>
</reference>
<dbReference type="SUPFAM" id="SSF52518">
    <property type="entry name" value="Thiamin diphosphate-binding fold (THDP-binding)"/>
    <property type="match status" value="1"/>
</dbReference>
<dbReference type="Pfam" id="PF01558">
    <property type="entry name" value="POR"/>
    <property type="match status" value="1"/>
</dbReference>
<evidence type="ECO:0000259" key="2">
    <source>
        <dbReference type="Pfam" id="PF01558"/>
    </source>
</evidence>
<dbReference type="PANTHER" id="PTHR32154:SF20">
    <property type="entry name" value="2-OXOGLUTARATE OXIDOREDUCTASE SUBUNIT KORA"/>
    <property type="match status" value="1"/>
</dbReference>